<dbReference type="AlphaFoldDB" id="A0A559GWY4"/>
<reference evidence="2 3" key="1">
    <citation type="submission" date="2019-07" db="EMBL/GenBank/DDBJ databases">
        <authorList>
            <person name="Mohale T."/>
        </authorList>
    </citation>
    <scope>NUCLEOTIDE SEQUENCE [LARGE SCALE GENOMIC DNA]</scope>
    <source>
        <strain evidence="2 3">NTPn 59</strain>
    </source>
</reference>
<comment type="caution">
    <text evidence="2">The sequence shown here is derived from an EMBL/GenBank/DDBJ whole genome shotgun (WGS) entry which is preliminary data.</text>
</comment>
<evidence type="ECO:0000313" key="3">
    <source>
        <dbReference type="Proteomes" id="UP000315060"/>
    </source>
</evidence>
<protein>
    <submittedName>
        <fullName evidence="2">Phage major capsid protein</fullName>
    </submittedName>
</protein>
<gene>
    <name evidence="2" type="ORF">AZJ28_09705</name>
</gene>
<accession>A0A559GWY4</accession>
<dbReference type="EMBL" id="VMYC01000177">
    <property type="protein sequence ID" value="TVX67777.1"/>
    <property type="molecule type" value="Genomic_DNA"/>
</dbReference>
<feature type="domain" description="Phage capsid-like C-terminal" evidence="1">
    <location>
        <begin position="12"/>
        <end position="294"/>
    </location>
</feature>
<sequence>MADQLSKGTLFDPMLVTDLINKVKGHSSLAKLSNQKAIPFNGLREFTFSLDSDVDIVAENGKKTHGGASLEPVTIVPIKIEYGARVSDEFIYASEEAKIDILKSFNEGFANKVARGIDIMAFHGVNPRTKQESAVIGDNCFDKAVTQTVNFTTSNPDANVEDAVKMIQGADNIVSGMAIDTTFSSALADMKNSANERLFPELAWGANPGAINGLPVDVNTTVGLNVGTNKDVAIIGDFANMVQWGYAKQIPLEVIRYGDPDNSGKDLKGYNQVYIRAEIYLGWGILDKNSFARIVKAG</sequence>
<organism evidence="2 3">
    <name type="scientific">Streptococcus pneumoniae</name>
    <dbReference type="NCBI Taxonomy" id="1313"/>
    <lineage>
        <taxon>Bacteria</taxon>
        <taxon>Bacillati</taxon>
        <taxon>Bacillota</taxon>
        <taxon>Bacilli</taxon>
        <taxon>Lactobacillales</taxon>
        <taxon>Streptococcaceae</taxon>
        <taxon>Streptococcus</taxon>
    </lineage>
</organism>
<dbReference type="InterPro" id="IPR054612">
    <property type="entry name" value="Phage_capsid-like_C"/>
</dbReference>
<evidence type="ECO:0000313" key="2">
    <source>
        <dbReference type="EMBL" id="TVX67777.1"/>
    </source>
</evidence>
<dbReference type="Proteomes" id="UP000315060">
    <property type="component" value="Unassembled WGS sequence"/>
</dbReference>
<proteinExistence type="predicted"/>
<dbReference type="Pfam" id="PF05065">
    <property type="entry name" value="Phage_capsid"/>
    <property type="match status" value="1"/>
</dbReference>
<dbReference type="SUPFAM" id="SSF56563">
    <property type="entry name" value="Major capsid protein gp5"/>
    <property type="match status" value="1"/>
</dbReference>
<name>A0A559GWY4_STREE</name>
<evidence type="ECO:0000259" key="1">
    <source>
        <dbReference type="Pfam" id="PF05065"/>
    </source>
</evidence>